<feature type="compositionally biased region" description="Polar residues" evidence="1">
    <location>
        <begin position="18"/>
        <end position="27"/>
    </location>
</feature>
<feature type="region of interest" description="Disordered" evidence="1">
    <location>
        <begin position="1"/>
        <end position="64"/>
    </location>
</feature>
<dbReference type="OMA" id="VQSHVNG"/>
<keyword evidence="3" id="KW-1185">Reference proteome</keyword>
<feature type="compositionally biased region" description="Basic residues" evidence="1">
    <location>
        <begin position="7"/>
        <end position="17"/>
    </location>
</feature>
<dbReference type="Proteomes" id="UP000008744">
    <property type="component" value="Unassembled WGS sequence"/>
</dbReference>
<dbReference type="STRING" id="7234.B4GRM9"/>
<feature type="compositionally biased region" description="Low complexity" evidence="1">
    <location>
        <begin position="103"/>
        <end position="130"/>
    </location>
</feature>
<sequence>MSEQKSLPRRGRSRYHHQQYQFSTNTTPRHHNSNKMNNNTTNTTATNTATSSGNSSKILSPRGVGGVGGVGGNLKSISSTFKSQDSIQCHIPTLVKSPSISTQQQKQFHKQQINSQNHNQNHNPNQTSSSLKQQQPLLITPKLHQLESVPSSSMHVNGQELVGLDGVVGSPLASVVPVTCMPPSSQFRPIPHKSIMPAHEPPHHHHHQGVAASSGTLLNPSTALLSSKFFTAPTLPK</sequence>
<gene>
    <name evidence="2" type="primary">Dper\GL24906</name>
    <name evidence="2" type="ORF">Dper_GL24906</name>
</gene>
<dbReference type="EMBL" id="CH479188">
    <property type="protein sequence ID" value="EDW40414.1"/>
    <property type="molecule type" value="Genomic_DNA"/>
</dbReference>
<evidence type="ECO:0000256" key="1">
    <source>
        <dbReference type="SAM" id="MobiDB-lite"/>
    </source>
</evidence>
<name>B4GRM9_DROPE</name>
<evidence type="ECO:0000313" key="3">
    <source>
        <dbReference type="Proteomes" id="UP000008744"/>
    </source>
</evidence>
<dbReference type="AlphaFoldDB" id="B4GRM9"/>
<dbReference type="eggNOG" id="KOG3510">
    <property type="taxonomic scope" value="Eukaryota"/>
</dbReference>
<feature type="region of interest" description="Disordered" evidence="1">
    <location>
        <begin position="98"/>
        <end position="132"/>
    </location>
</feature>
<feature type="compositionally biased region" description="Low complexity" evidence="1">
    <location>
        <begin position="34"/>
        <end position="57"/>
    </location>
</feature>
<dbReference type="HOGENOM" id="CLU_1181278_0_0_1"/>
<proteinExistence type="predicted"/>
<reference evidence="2 3" key="1">
    <citation type="journal article" date="2007" name="Nature">
        <title>Evolution of genes and genomes on the Drosophila phylogeny.</title>
        <authorList>
            <consortium name="Drosophila 12 Genomes Consortium"/>
            <person name="Clark A.G."/>
            <person name="Eisen M.B."/>
            <person name="Smith D.R."/>
            <person name="Bergman C.M."/>
            <person name="Oliver B."/>
            <person name="Markow T.A."/>
            <person name="Kaufman T.C."/>
            <person name="Kellis M."/>
            <person name="Gelbart W."/>
            <person name="Iyer V.N."/>
            <person name="Pollard D.A."/>
            <person name="Sackton T.B."/>
            <person name="Larracuente A.M."/>
            <person name="Singh N.D."/>
            <person name="Abad J.P."/>
            <person name="Abt D.N."/>
            <person name="Adryan B."/>
            <person name="Aguade M."/>
            <person name="Akashi H."/>
            <person name="Anderson W.W."/>
            <person name="Aquadro C.F."/>
            <person name="Ardell D.H."/>
            <person name="Arguello R."/>
            <person name="Artieri C.G."/>
            <person name="Barbash D.A."/>
            <person name="Barker D."/>
            <person name="Barsanti P."/>
            <person name="Batterham P."/>
            <person name="Batzoglou S."/>
            <person name="Begun D."/>
            <person name="Bhutkar A."/>
            <person name="Blanco E."/>
            <person name="Bosak S.A."/>
            <person name="Bradley R.K."/>
            <person name="Brand A.D."/>
            <person name="Brent M.R."/>
            <person name="Brooks A.N."/>
            <person name="Brown R.H."/>
            <person name="Butlin R.K."/>
            <person name="Caggese C."/>
            <person name="Calvi B.R."/>
            <person name="Bernardo de Carvalho A."/>
            <person name="Caspi A."/>
            <person name="Castrezana S."/>
            <person name="Celniker S.E."/>
            <person name="Chang J.L."/>
            <person name="Chapple C."/>
            <person name="Chatterji S."/>
            <person name="Chinwalla A."/>
            <person name="Civetta A."/>
            <person name="Clifton S.W."/>
            <person name="Comeron J.M."/>
            <person name="Costello J.C."/>
            <person name="Coyne J.A."/>
            <person name="Daub J."/>
            <person name="David R.G."/>
            <person name="Delcher A.L."/>
            <person name="Delehaunty K."/>
            <person name="Do C.B."/>
            <person name="Ebling H."/>
            <person name="Edwards K."/>
            <person name="Eickbush T."/>
            <person name="Evans J.D."/>
            <person name="Filipski A."/>
            <person name="Findeiss S."/>
            <person name="Freyhult E."/>
            <person name="Fulton L."/>
            <person name="Fulton R."/>
            <person name="Garcia A.C."/>
            <person name="Gardiner A."/>
            <person name="Garfield D.A."/>
            <person name="Garvin B.E."/>
            <person name="Gibson G."/>
            <person name="Gilbert D."/>
            <person name="Gnerre S."/>
            <person name="Godfrey J."/>
            <person name="Good R."/>
            <person name="Gotea V."/>
            <person name="Gravely B."/>
            <person name="Greenberg A.J."/>
            <person name="Griffiths-Jones S."/>
            <person name="Gross S."/>
            <person name="Guigo R."/>
            <person name="Gustafson E.A."/>
            <person name="Haerty W."/>
            <person name="Hahn M.W."/>
            <person name="Halligan D.L."/>
            <person name="Halpern A.L."/>
            <person name="Halter G.M."/>
            <person name="Han M.V."/>
            <person name="Heger A."/>
            <person name="Hillier L."/>
            <person name="Hinrichs A.S."/>
            <person name="Holmes I."/>
            <person name="Hoskins R.A."/>
            <person name="Hubisz M.J."/>
            <person name="Hultmark D."/>
            <person name="Huntley M.A."/>
            <person name="Jaffe D.B."/>
            <person name="Jagadeeshan S."/>
            <person name="Jeck W.R."/>
            <person name="Johnson J."/>
            <person name="Jones C.D."/>
            <person name="Jordan W.C."/>
            <person name="Karpen G.H."/>
            <person name="Kataoka E."/>
            <person name="Keightley P.D."/>
            <person name="Kheradpour P."/>
            <person name="Kirkness E.F."/>
            <person name="Koerich L.B."/>
            <person name="Kristiansen K."/>
            <person name="Kudrna D."/>
            <person name="Kulathinal R.J."/>
            <person name="Kumar S."/>
            <person name="Kwok R."/>
            <person name="Lander E."/>
            <person name="Langley C.H."/>
            <person name="Lapoint R."/>
            <person name="Lazzaro B.P."/>
            <person name="Lee S.J."/>
            <person name="Levesque L."/>
            <person name="Li R."/>
            <person name="Lin C.F."/>
            <person name="Lin M.F."/>
            <person name="Lindblad-Toh K."/>
            <person name="Llopart A."/>
            <person name="Long M."/>
            <person name="Low L."/>
            <person name="Lozovsky E."/>
            <person name="Lu J."/>
            <person name="Luo M."/>
            <person name="Machado C.A."/>
            <person name="Makalowski W."/>
            <person name="Marzo M."/>
            <person name="Matsuda M."/>
            <person name="Matzkin L."/>
            <person name="McAllister B."/>
            <person name="McBride C.S."/>
            <person name="McKernan B."/>
            <person name="McKernan K."/>
            <person name="Mendez-Lago M."/>
            <person name="Minx P."/>
            <person name="Mollenhauer M.U."/>
            <person name="Montooth K."/>
            <person name="Mount S.M."/>
            <person name="Mu X."/>
            <person name="Myers E."/>
            <person name="Negre B."/>
            <person name="Newfeld S."/>
            <person name="Nielsen R."/>
            <person name="Noor M.A."/>
            <person name="O'Grady P."/>
            <person name="Pachter L."/>
            <person name="Papaceit M."/>
            <person name="Parisi M.J."/>
            <person name="Parisi M."/>
            <person name="Parts L."/>
            <person name="Pedersen J.S."/>
            <person name="Pesole G."/>
            <person name="Phillippy A.M."/>
            <person name="Ponting C.P."/>
            <person name="Pop M."/>
            <person name="Porcelli D."/>
            <person name="Powell J.R."/>
            <person name="Prohaska S."/>
            <person name="Pruitt K."/>
            <person name="Puig M."/>
            <person name="Quesneville H."/>
            <person name="Ram K.R."/>
            <person name="Rand D."/>
            <person name="Rasmussen M.D."/>
            <person name="Reed L.K."/>
            <person name="Reenan R."/>
            <person name="Reily A."/>
            <person name="Remington K.A."/>
            <person name="Rieger T.T."/>
            <person name="Ritchie M.G."/>
            <person name="Robin C."/>
            <person name="Rogers Y.H."/>
            <person name="Rohde C."/>
            <person name="Rozas J."/>
            <person name="Rubenfield M.J."/>
            <person name="Ruiz A."/>
            <person name="Russo S."/>
            <person name="Salzberg S.L."/>
            <person name="Sanchez-Gracia A."/>
            <person name="Saranga D.J."/>
            <person name="Sato H."/>
            <person name="Schaeffer S.W."/>
            <person name="Schatz M.C."/>
            <person name="Schlenke T."/>
            <person name="Schwartz R."/>
            <person name="Segarra C."/>
            <person name="Singh R.S."/>
            <person name="Sirot L."/>
            <person name="Sirota M."/>
            <person name="Sisneros N.B."/>
            <person name="Smith C.D."/>
            <person name="Smith T.F."/>
            <person name="Spieth J."/>
            <person name="Stage D.E."/>
            <person name="Stark A."/>
            <person name="Stephan W."/>
            <person name="Strausberg R.L."/>
            <person name="Strempel S."/>
            <person name="Sturgill D."/>
            <person name="Sutton G."/>
            <person name="Sutton G.G."/>
            <person name="Tao W."/>
            <person name="Teichmann S."/>
            <person name="Tobari Y.N."/>
            <person name="Tomimura Y."/>
            <person name="Tsolas J.M."/>
            <person name="Valente V.L."/>
            <person name="Venter E."/>
            <person name="Venter J.C."/>
            <person name="Vicario S."/>
            <person name="Vieira F.G."/>
            <person name="Vilella A.J."/>
            <person name="Villasante A."/>
            <person name="Walenz B."/>
            <person name="Wang J."/>
            <person name="Wasserman M."/>
            <person name="Watts T."/>
            <person name="Wilson D."/>
            <person name="Wilson R.K."/>
            <person name="Wing R.A."/>
            <person name="Wolfner M.F."/>
            <person name="Wong A."/>
            <person name="Wong G.K."/>
            <person name="Wu C.I."/>
            <person name="Wu G."/>
            <person name="Yamamoto D."/>
            <person name="Yang H.P."/>
            <person name="Yang S.P."/>
            <person name="Yorke J.A."/>
            <person name="Yoshida K."/>
            <person name="Zdobnov E."/>
            <person name="Zhang P."/>
            <person name="Zhang Y."/>
            <person name="Zimin A.V."/>
            <person name="Baldwin J."/>
            <person name="Abdouelleil A."/>
            <person name="Abdulkadir J."/>
            <person name="Abebe A."/>
            <person name="Abera B."/>
            <person name="Abreu J."/>
            <person name="Acer S.C."/>
            <person name="Aftuck L."/>
            <person name="Alexander A."/>
            <person name="An P."/>
            <person name="Anderson E."/>
            <person name="Anderson S."/>
            <person name="Arachi H."/>
            <person name="Azer M."/>
            <person name="Bachantsang P."/>
            <person name="Barry A."/>
            <person name="Bayul T."/>
            <person name="Berlin A."/>
            <person name="Bessette D."/>
            <person name="Bloom T."/>
            <person name="Blye J."/>
            <person name="Boguslavskiy L."/>
            <person name="Bonnet C."/>
            <person name="Boukhgalter B."/>
            <person name="Bourzgui I."/>
            <person name="Brown A."/>
            <person name="Cahill P."/>
            <person name="Channer S."/>
            <person name="Cheshatsang Y."/>
            <person name="Chuda L."/>
            <person name="Citroen M."/>
            <person name="Collymore A."/>
            <person name="Cooke P."/>
            <person name="Costello M."/>
            <person name="D'Aco K."/>
            <person name="Daza R."/>
            <person name="De Haan G."/>
            <person name="DeGray S."/>
            <person name="DeMaso C."/>
            <person name="Dhargay N."/>
            <person name="Dooley K."/>
            <person name="Dooley E."/>
            <person name="Doricent M."/>
            <person name="Dorje P."/>
            <person name="Dorjee K."/>
            <person name="Dupes A."/>
            <person name="Elong R."/>
            <person name="Falk J."/>
            <person name="Farina A."/>
            <person name="Faro S."/>
            <person name="Ferguson D."/>
            <person name="Fisher S."/>
            <person name="Foley C.D."/>
            <person name="Franke A."/>
            <person name="Friedrich D."/>
            <person name="Gadbois L."/>
            <person name="Gearin G."/>
            <person name="Gearin C.R."/>
            <person name="Giannoukos G."/>
            <person name="Goode T."/>
            <person name="Graham J."/>
            <person name="Grandbois E."/>
            <person name="Grewal S."/>
            <person name="Gyaltsen K."/>
            <person name="Hafez N."/>
            <person name="Hagos B."/>
            <person name="Hall J."/>
            <person name="Henson C."/>
            <person name="Hollinger A."/>
            <person name="Honan T."/>
            <person name="Huard M.D."/>
            <person name="Hughes L."/>
            <person name="Hurhula B."/>
            <person name="Husby M.E."/>
            <person name="Kamat A."/>
            <person name="Kanga B."/>
            <person name="Kashin S."/>
            <person name="Khazanovich D."/>
            <person name="Kisner P."/>
            <person name="Lance K."/>
            <person name="Lara M."/>
            <person name="Lee W."/>
            <person name="Lennon N."/>
            <person name="Letendre F."/>
            <person name="LeVine R."/>
            <person name="Lipovsky A."/>
            <person name="Liu X."/>
            <person name="Liu J."/>
            <person name="Liu S."/>
            <person name="Lokyitsang T."/>
            <person name="Lokyitsang Y."/>
            <person name="Lubonja R."/>
            <person name="Lui A."/>
            <person name="MacDonald P."/>
            <person name="Magnisalis V."/>
            <person name="Maru K."/>
            <person name="Matthews C."/>
            <person name="McCusker W."/>
            <person name="McDonough S."/>
            <person name="Mehta T."/>
            <person name="Meldrim J."/>
            <person name="Meneus L."/>
            <person name="Mihai O."/>
            <person name="Mihalev A."/>
            <person name="Mihova T."/>
            <person name="Mittelman R."/>
            <person name="Mlenga V."/>
            <person name="Montmayeur A."/>
            <person name="Mulrain L."/>
            <person name="Navidi A."/>
            <person name="Naylor J."/>
            <person name="Negash T."/>
            <person name="Nguyen T."/>
            <person name="Nguyen N."/>
            <person name="Nicol R."/>
            <person name="Norbu C."/>
            <person name="Norbu N."/>
            <person name="Novod N."/>
            <person name="O'Neill B."/>
            <person name="Osman S."/>
            <person name="Markiewicz E."/>
            <person name="Oyono O.L."/>
            <person name="Patti C."/>
            <person name="Phunkhang P."/>
            <person name="Pierre F."/>
            <person name="Priest M."/>
            <person name="Raghuraman S."/>
            <person name="Rege F."/>
            <person name="Reyes R."/>
            <person name="Rise C."/>
            <person name="Rogov P."/>
            <person name="Ross K."/>
            <person name="Ryan E."/>
            <person name="Settipalli S."/>
            <person name="Shea T."/>
            <person name="Sherpa N."/>
            <person name="Shi L."/>
            <person name="Shih D."/>
            <person name="Sparrow T."/>
            <person name="Spaulding J."/>
            <person name="Stalker J."/>
            <person name="Stange-Thomann N."/>
            <person name="Stavropoulos S."/>
            <person name="Stone C."/>
            <person name="Strader C."/>
            <person name="Tesfaye S."/>
            <person name="Thomson T."/>
            <person name="Thoulutsang Y."/>
            <person name="Thoulutsang D."/>
            <person name="Topham K."/>
            <person name="Topping I."/>
            <person name="Tsamla T."/>
            <person name="Vassiliev H."/>
            <person name="Vo A."/>
            <person name="Wangchuk T."/>
            <person name="Wangdi T."/>
            <person name="Weiand M."/>
            <person name="Wilkinson J."/>
            <person name="Wilson A."/>
            <person name="Yadav S."/>
            <person name="Young G."/>
            <person name="Yu Q."/>
            <person name="Zembek L."/>
            <person name="Zhong D."/>
            <person name="Zimmer A."/>
            <person name="Zwirko Z."/>
            <person name="Jaffe D.B."/>
            <person name="Alvarez P."/>
            <person name="Brockman W."/>
            <person name="Butler J."/>
            <person name="Chin C."/>
            <person name="Gnerre S."/>
            <person name="Grabherr M."/>
            <person name="Kleber M."/>
            <person name="Mauceli E."/>
            <person name="MacCallum I."/>
        </authorList>
    </citation>
    <scope>NUCLEOTIDE SEQUENCE [LARGE SCALE GENOMIC DNA]</scope>
    <source>
        <strain evidence="3">MSH-3 / Tucson 14011-0111.49</strain>
    </source>
</reference>
<protein>
    <submittedName>
        <fullName evidence="2">GL24906</fullName>
    </submittedName>
</protein>
<dbReference type="OrthoDB" id="5969272at2759"/>
<evidence type="ECO:0000313" key="2">
    <source>
        <dbReference type="EMBL" id="EDW40414.1"/>
    </source>
</evidence>
<accession>B4GRM9</accession>
<dbReference type="PhylomeDB" id="B4GRM9"/>
<organism evidence="3">
    <name type="scientific">Drosophila persimilis</name>
    <name type="common">Fruit fly</name>
    <dbReference type="NCBI Taxonomy" id="7234"/>
    <lineage>
        <taxon>Eukaryota</taxon>
        <taxon>Metazoa</taxon>
        <taxon>Ecdysozoa</taxon>
        <taxon>Arthropoda</taxon>
        <taxon>Hexapoda</taxon>
        <taxon>Insecta</taxon>
        <taxon>Pterygota</taxon>
        <taxon>Neoptera</taxon>
        <taxon>Endopterygota</taxon>
        <taxon>Diptera</taxon>
        <taxon>Brachycera</taxon>
        <taxon>Muscomorpha</taxon>
        <taxon>Ephydroidea</taxon>
        <taxon>Drosophilidae</taxon>
        <taxon>Drosophila</taxon>
        <taxon>Sophophora</taxon>
    </lineage>
</organism>